<evidence type="ECO:0000313" key="2">
    <source>
        <dbReference type="Proteomes" id="UP001165960"/>
    </source>
</evidence>
<name>A0ACC2SFL6_9FUNG</name>
<evidence type="ECO:0000313" key="1">
    <source>
        <dbReference type="EMBL" id="KAJ9060936.1"/>
    </source>
</evidence>
<gene>
    <name evidence="1" type="ORF">DSO57_1025669</name>
</gene>
<keyword evidence="2" id="KW-1185">Reference proteome</keyword>
<comment type="caution">
    <text evidence="1">The sequence shown here is derived from an EMBL/GenBank/DDBJ whole genome shotgun (WGS) entry which is preliminary data.</text>
</comment>
<dbReference type="EMBL" id="QTSX02005116">
    <property type="protein sequence ID" value="KAJ9060936.1"/>
    <property type="molecule type" value="Genomic_DNA"/>
</dbReference>
<accession>A0ACC2SFL6</accession>
<proteinExistence type="predicted"/>
<protein>
    <submittedName>
        <fullName evidence="1">Uncharacterized protein</fullName>
    </submittedName>
</protein>
<reference evidence="1" key="1">
    <citation type="submission" date="2022-04" db="EMBL/GenBank/DDBJ databases">
        <title>Genome of the entomopathogenic fungus Entomophthora muscae.</title>
        <authorList>
            <person name="Elya C."/>
            <person name="Lovett B.R."/>
            <person name="Lee E."/>
            <person name="Macias A.M."/>
            <person name="Hajek A.E."/>
            <person name="De Bivort B.L."/>
            <person name="Kasson M.T."/>
            <person name="De Fine Licht H.H."/>
            <person name="Stajich J.E."/>
        </authorList>
    </citation>
    <scope>NUCLEOTIDE SEQUENCE</scope>
    <source>
        <strain evidence="1">Berkeley</strain>
    </source>
</reference>
<organism evidence="1 2">
    <name type="scientific">Entomophthora muscae</name>
    <dbReference type="NCBI Taxonomy" id="34485"/>
    <lineage>
        <taxon>Eukaryota</taxon>
        <taxon>Fungi</taxon>
        <taxon>Fungi incertae sedis</taxon>
        <taxon>Zoopagomycota</taxon>
        <taxon>Entomophthoromycotina</taxon>
        <taxon>Entomophthoromycetes</taxon>
        <taxon>Entomophthorales</taxon>
        <taxon>Entomophthoraceae</taxon>
        <taxon>Entomophthora</taxon>
    </lineage>
</organism>
<dbReference type="Proteomes" id="UP001165960">
    <property type="component" value="Unassembled WGS sequence"/>
</dbReference>
<sequence length="483" mass="54065">MSTPVLHEKQSLGFFDVDLGVGLLDYGNGPMESYDVICINEKCDPNTSVELTALDMTMPRNWIHASYVFENTGNRKDFMSPEKLKASLVKALDLVPALAGRLQCDDGSSGMNFMKPKAPTRILLNNKGAWFASTTMKTPFSDMRNDHLKTAMIPSQFLFKSFLEAAKESREKEIDAPLLAIKAVYFDCGSVSLTVYINHQVADGRGMYEFVRMWGQITQGATPNPLKESRHVVNTIPKLDPKQAAQVQARFLKHEPFKPLMTDMQLCKLTISNAHLKKIKEDINAKIAPAYISSDDLFYCVHMRMLLRARKEKSNPSIARLVSIRQYLGVDDSAFGNFVNMLLEGPFDSRALVDDPLEKVALELRKCLVGYTKEKAIQANQEFISVETHAIPDQLNNYDCSRDVGCTSISSYDPTKISFQDSPAFMLGACYYISGTLTINHLLDGVFNGTVPIDVNILDAYQNDKEAKELGFTVTPMKKLIFE</sequence>